<name>A0A811US54_CERCA</name>
<reference evidence="1" key="1">
    <citation type="submission" date="2020-11" db="EMBL/GenBank/DDBJ databases">
        <authorList>
            <person name="Whitehead M."/>
        </authorList>
    </citation>
    <scope>NUCLEOTIDE SEQUENCE</scope>
    <source>
        <strain evidence="1">EGII</strain>
    </source>
</reference>
<dbReference type="EMBL" id="CAJHJT010000023">
    <property type="protein sequence ID" value="CAD7001541.1"/>
    <property type="molecule type" value="Genomic_DNA"/>
</dbReference>
<evidence type="ECO:0000313" key="2">
    <source>
        <dbReference type="Proteomes" id="UP000606786"/>
    </source>
</evidence>
<dbReference type="Proteomes" id="UP000606786">
    <property type="component" value="Unassembled WGS sequence"/>
</dbReference>
<sequence>MTLNYNYGVAGLLRYNSMKFLDGSENKAWQQQKCVPLPWFYVRTMSSECFMESSADIRELKNFNLRNTTKVLVGDWRLNLEYKAALKI</sequence>
<comment type="caution">
    <text evidence="1">The sequence shown here is derived from an EMBL/GenBank/DDBJ whole genome shotgun (WGS) entry which is preliminary data.</text>
</comment>
<proteinExistence type="predicted"/>
<dbReference type="AlphaFoldDB" id="A0A811US54"/>
<keyword evidence="2" id="KW-1185">Reference proteome</keyword>
<protein>
    <submittedName>
        <fullName evidence="1">(Mediterranean fruit fly) hypothetical protein</fullName>
    </submittedName>
</protein>
<organism evidence="1 2">
    <name type="scientific">Ceratitis capitata</name>
    <name type="common">Mediterranean fruit fly</name>
    <name type="synonym">Tephritis capitata</name>
    <dbReference type="NCBI Taxonomy" id="7213"/>
    <lineage>
        <taxon>Eukaryota</taxon>
        <taxon>Metazoa</taxon>
        <taxon>Ecdysozoa</taxon>
        <taxon>Arthropoda</taxon>
        <taxon>Hexapoda</taxon>
        <taxon>Insecta</taxon>
        <taxon>Pterygota</taxon>
        <taxon>Neoptera</taxon>
        <taxon>Endopterygota</taxon>
        <taxon>Diptera</taxon>
        <taxon>Brachycera</taxon>
        <taxon>Muscomorpha</taxon>
        <taxon>Tephritoidea</taxon>
        <taxon>Tephritidae</taxon>
        <taxon>Ceratitis</taxon>
        <taxon>Ceratitis</taxon>
    </lineage>
</organism>
<accession>A0A811US54</accession>
<gene>
    <name evidence="1" type="ORF">CCAP1982_LOCUS10037</name>
</gene>
<feature type="non-terminal residue" evidence="1">
    <location>
        <position position="88"/>
    </location>
</feature>
<evidence type="ECO:0000313" key="1">
    <source>
        <dbReference type="EMBL" id="CAD7001541.1"/>
    </source>
</evidence>